<proteinExistence type="predicted"/>
<comment type="caution">
    <text evidence="2">The sequence shown here is derived from an EMBL/GenBank/DDBJ whole genome shotgun (WGS) entry which is preliminary data.</text>
</comment>
<gene>
    <name evidence="2" type="ORF">DA73_0232755</name>
    <name evidence="1" type="ORF">DA73_0400006165</name>
</gene>
<protein>
    <submittedName>
        <fullName evidence="1">Helix-turn-helix domain-containing protein</fullName>
    </submittedName>
</protein>
<sequence>MNPRPLTQQELDLIRFYSCCQLGMTPTQFYAKWQVSYEMIAQICSRSPSTVKGWFSHGSNYRSPKPSDLRHLALMDFLLEHFDELPPELLIELCFPNISTDKSKE</sequence>
<reference evidence="2" key="1">
    <citation type="journal article" date="2015" name="Genome Announc.">
        <title>Draft Genome Sequence of Tolypothrix boutellei Strain VB521301.</title>
        <authorList>
            <person name="Chandrababunaidu M.M."/>
            <person name="Singh D."/>
            <person name="Sen D."/>
            <person name="Bhan S."/>
            <person name="Das S."/>
            <person name="Gupta A."/>
            <person name="Adhikary S.P."/>
            <person name="Tripathy S."/>
        </authorList>
    </citation>
    <scope>NUCLEOTIDE SEQUENCE</scope>
    <source>
        <strain evidence="2">VB521301</strain>
    </source>
</reference>
<reference evidence="1" key="2">
    <citation type="submission" date="2019-11" db="EMBL/GenBank/DDBJ databases">
        <title>Improved Assembly of Tolypothrix boutellei genome.</title>
        <authorList>
            <person name="Sarangi A.N."/>
            <person name="Mukherjee M."/>
            <person name="Ghosh S."/>
            <person name="Singh D."/>
            <person name="Das A."/>
            <person name="Kant S."/>
            <person name="Prusty A."/>
            <person name="Tripathy S."/>
        </authorList>
    </citation>
    <scope>NUCLEOTIDE SEQUENCE</scope>
    <source>
        <strain evidence="1">VB521301</strain>
    </source>
</reference>
<dbReference type="OrthoDB" id="532665at2"/>
<dbReference type="STRING" id="1479485.DA73_0232755"/>
<dbReference type="EMBL" id="JHEG02000058">
    <property type="protein sequence ID" value="KIE09181.1"/>
    <property type="molecule type" value="Genomic_DNA"/>
</dbReference>
<dbReference type="RefSeq" id="WP_038084820.1">
    <property type="nucleotide sequence ID" value="NZ_JHEG04000001.1"/>
</dbReference>
<evidence type="ECO:0000313" key="3">
    <source>
        <dbReference type="Proteomes" id="UP000029738"/>
    </source>
</evidence>
<keyword evidence="3" id="KW-1185">Reference proteome</keyword>
<dbReference type="EMBL" id="JHEG04000001">
    <property type="protein sequence ID" value="KAF3885092.1"/>
    <property type="molecule type" value="Genomic_DNA"/>
</dbReference>
<accession>A0A0C1N974</accession>
<name>A0A0C1N974_9CYAN</name>
<dbReference type="AlphaFoldDB" id="A0A0C1N974"/>
<dbReference type="Proteomes" id="UP000029738">
    <property type="component" value="Unassembled WGS sequence"/>
</dbReference>
<organism evidence="2">
    <name type="scientific">Tolypothrix bouteillei VB521301</name>
    <dbReference type="NCBI Taxonomy" id="1479485"/>
    <lineage>
        <taxon>Bacteria</taxon>
        <taxon>Bacillati</taxon>
        <taxon>Cyanobacteriota</taxon>
        <taxon>Cyanophyceae</taxon>
        <taxon>Nostocales</taxon>
        <taxon>Tolypothrichaceae</taxon>
        <taxon>Tolypothrix</taxon>
    </lineage>
</organism>
<evidence type="ECO:0000313" key="1">
    <source>
        <dbReference type="EMBL" id="KAF3885092.1"/>
    </source>
</evidence>
<evidence type="ECO:0000313" key="2">
    <source>
        <dbReference type="EMBL" id="KIE09181.1"/>
    </source>
</evidence>